<dbReference type="InParanoid" id="A8PWJ9"/>
<gene>
    <name evidence="8" type="ORF">MGL_1126</name>
</gene>
<dbReference type="RefSeq" id="XP_001731858.1">
    <property type="nucleotide sequence ID" value="XM_001731806.1"/>
</dbReference>
<evidence type="ECO:0000256" key="3">
    <source>
        <dbReference type="ARBA" id="ARBA00022603"/>
    </source>
</evidence>
<organism evidence="8 9">
    <name type="scientific">Malassezia globosa (strain ATCC MYA-4612 / CBS 7966)</name>
    <name type="common">Dandruff-associated fungus</name>
    <dbReference type="NCBI Taxonomy" id="425265"/>
    <lineage>
        <taxon>Eukaryota</taxon>
        <taxon>Fungi</taxon>
        <taxon>Dikarya</taxon>
        <taxon>Basidiomycota</taxon>
        <taxon>Ustilaginomycotina</taxon>
        <taxon>Malasseziomycetes</taxon>
        <taxon>Malasseziales</taxon>
        <taxon>Malasseziaceae</taxon>
        <taxon>Malassezia</taxon>
    </lineage>
</organism>
<reference evidence="8 9" key="1">
    <citation type="journal article" date="2007" name="Proc. Natl. Acad. Sci. U.S.A.">
        <title>Dandruff-associated Malassezia genomes reveal convergent and divergent virulence traits shared with plant and human fungal pathogens.</title>
        <authorList>
            <person name="Xu J."/>
            <person name="Saunders C.W."/>
            <person name="Hu P."/>
            <person name="Grant R.A."/>
            <person name="Boekhout T."/>
            <person name="Kuramae E.E."/>
            <person name="Kronstad J.W."/>
            <person name="Deangelis Y.M."/>
            <person name="Reeder N.L."/>
            <person name="Johnstone K.R."/>
            <person name="Leland M."/>
            <person name="Fieno A.M."/>
            <person name="Begley W.M."/>
            <person name="Sun Y."/>
            <person name="Lacey M.P."/>
            <person name="Chaudhary T."/>
            <person name="Keough T."/>
            <person name="Chu L."/>
            <person name="Sears R."/>
            <person name="Yuan B."/>
            <person name="Dawson T.L.Jr."/>
        </authorList>
    </citation>
    <scope>NUCLEOTIDE SEQUENCE [LARGE SCALE GENOMIC DNA]</scope>
    <source>
        <strain evidence="9">ATCC MYA-4612 / CBS 7966</strain>
    </source>
</reference>
<dbReference type="OMA" id="DVNRNAC"/>
<dbReference type="FunFam" id="3.40.50.150:FF:000077">
    <property type="entry name" value="HemK methyltransferase family member 2"/>
    <property type="match status" value="1"/>
</dbReference>
<dbReference type="SUPFAM" id="SSF53335">
    <property type="entry name" value="S-adenosyl-L-methionine-dependent methyltransferases"/>
    <property type="match status" value="1"/>
</dbReference>
<keyword evidence="9" id="KW-1185">Reference proteome</keyword>
<comment type="similarity">
    <text evidence="2">Belongs to the eukaryotic/archaeal PrmC-related family.</text>
</comment>
<dbReference type="KEGG" id="mgl:MGL_1126"/>
<dbReference type="GO" id="GO:0005634">
    <property type="term" value="C:nucleus"/>
    <property type="evidence" value="ECO:0007669"/>
    <property type="project" value="UniProtKB-SubCell"/>
</dbReference>
<dbReference type="AlphaFoldDB" id="A8PWJ9"/>
<dbReference type="EMBL" id="AAYY01000003">
    <property type="protein sequence ID" value="EDP44644.1"/>
    <property type="molecule type" value="Genomic_DNA"/>
</dbReference>
<dbReference type="Gene3D" id="3.40.50.150">
    <property type="entry name" value="Vaccinia Virus protein VP39"/>
    <property type="match status" value="1"/>
</dbReference>
<dbReference type="STRING" id="425265.A8PWJ9"/>
<keyword evidence="4" id="KW-0808">Transferase</keyword>
<evidence type="ECO:0000256" key="5">
    <source>
        <dbReference type="ARBA" id="ARBA00022691"/>
    </source>
</evidence>
<dbReference type="GO" id="GO:0008757">
    <property type="term" value="F:S-adenosylmethionine-dependent methyltransferase activity"/>
    <property type="evidence" value="ECO:0007669"/>
    <property type="project" value="TreeGrafter"/>
</dbReference>
<evidence type="ECO:0008006" key="10">
    <source>
        <dbReference type="Google" id="ProtNLM"/>
    </source>
</evidence>
<evidence type="ECO:0000256" key="7">
    <source>
        <dbReference type="SAM" id="Coils"/>
    </source>
</evidence>
<dbReference type="GO" id="GO:0008276">
    <property type="term" value="F:protein methyltransferase activity"/>
    <property type="evidence" value="ECO:0007669"/>
    <property type="project" value="TreeGrafter"/>
</dbReference>
<evidence type="ECO:0000256" key="6">
    <source>
        <dbReference type="ARBA" id="ARBA00023242"/>
    </source>
</evidence>
<dbReference type="InterPro" id="IPR029063">
    <property type="entry name" value="SAM-dependent_MTases_sf"/>
</dbReference>
<evidence type="ECO:0000313" key="8">
    <source>
        <dbReference type="EMBL" id="EDP44644.1"/>
    </source>
</evidence>
<dbReference type="FunCoup" id="A8PWJ9">
    <property type="interactions" value="107"/>
</dbReference>
<dbReference type="OrthoDB" id="406152at2759"/>
<feature type="coiled-coil region" evidence="7">
    <location>
        <begin position="23"/>
        <end position="50"/>
    </location>
</feature>
<evidence type="ECO:0000313" key="9">
    <source>
        <dbReference type="Proteomes" id="UP000008837"/>
    </source>
</evidence>
<dbReference type="Proteomes" id="UP000008837">
    <property type="component" value="Unassembled WGS sequence"/>
</dbReference>
<proteinExistence type="inferred from homology"/>
<protein>
    <recommendedName>
        <fullName evidence="10">Methyltransferase small domain-containing protein</fullName>
    </recommendedName>
</protein>
<comment type="subcellular location">
    <subcellularLocation>
        <location evidence="1">Nucleus</location>
    </subcellularLocation>
</comment>
<sequence>MIPTPEVAHLRRAEYTNEVYDPAEDTFALMDALENDAEALQALNASLCVEIGSGSGCVSAFVSKMLGSSADELTRKTLLHPVVASVLDGLRPRIDGAVDLLLFNPPYVVTTEEEEANEQARASLGGAWAGGTNGTKILDTLIHDDRVLRRGGRFYVVAIRQNDPHALVRAMQSKGLDASIILHRRANREQIFILRAIRL</sequence>
<comment type="caution">
    <text evidence="8">The sequence shown here is derived from an EMBL/GenBank/DDBJ whole genome shotgun (WGS) entry which is preliminary data.</text>
</comment>
<evidence type="ECO:0000256" key="1">
    <source>
        <dbReference type="ARBA" id="ARBA00004123"/>
    </source>
</evidence>
<keyword evidence="5" id="KW-0949">S-adenosyl-L-methionine</keyword>
<evidence type="ECO:0000256" key="2">
    <source>
        <dbReference type="ARBA" id="ARBA00006149"/>
    </source>
</evidence>
<evidence type="ECO:0000256" key="4">
    <source>
        <dbReference type="ARBA" id="ARBA00022679"/>
    </source>
</evidence>
<dbReference type="InterPro" id="IPR052190">
    <property type="entry name" value="Euk-Arch_PrmC-MTase"/>
</dbReference>
<dbReference type="GeneID" id="5856163"/>
<dbReference type="PANTHER" id="PTHR45875">
    <property type="entry name" value="METHYLTRANSFERASE N6AMT1"/>
    <property type="match status" value="1"/>
</dbReference>
<dbReference type="GO" id="GO:0003676">
    <property type="term" value="F:nucleic acid binding"/>
    <property type="evidence" value="ECO:0007669"/>
    <property type="project" value="InterPro"/>
</dbReference>
<dbReference type="GO" id="GO:0035657">
    <property type="term" value="C:eRF1 methyltransferase complex"/>
    <property type="evidence" value="ECO:0007669"/>
    <property type="project" value="TreeGrafter"/>
</dbReference>
<keyword evidence="6" id="KW-0539">Nucleus</keyword>
<keyword evidence="3" id="KW-0489">Methyltransferase</keyword>
<dbReference type="PANTHER" id="PTHR45875:SF1">
    <property type="entry name" value="METHYLTRANSFERASE N6AMT1"/>
    <property type="match status" value="1"/>
</dbReference>
<name>A8PWJ9_MALGO</name>
<dbReference type="InterPro" id="IPR002052">
    <property type="entry name" value="DNA_methylase_N6_adenine_CS"/>
</dbReference>
<dbReference type="PROSITE" id="PS00092">
    <property type="entry name" value="N6_MTASE"/>
    <property type="match status" value="1"/>
</dbReference>
<keyword evidence="7" id="KW-0175">Coiled coil</keyword>
<dbReference type="GO" id="GO:0032259">
    <property type="term" value="P:methylation"/>
    <property type="evidence" value="ECO:0007669"/>
    <property type="project" value="UniProtKB-KW"/>
</dbReference>
<accession>A8PWJ9</accession>
<dbReference type="VEuPathDB" id="FungiDB:MGL_1126"/>